<dbReference type="eggNOG" id="ENOG50337VZ">
    <property type="taxonomic scope" value="Bacteria"/>
</dbReference>
<proteinExistence type="predicted"/>
<name>A0A0H2V5J7_ECOL6</name>
<evidence type="ECO:0000313" key="2">
    <source>
        <dbReference type="Proteomes" id="UP000001410"/>
    </source>
</evidence>
<protein>
    <submittedName>
        <fullName evidence="1">Uncharacterized protein</fullName>
    </submittedName>
</protein>
<dbReference type="AlphaFoldDB" id="A0A0H2V5J7"/>
<accession>A0A0H2V5J7</accession>
<keyword evidence="2" id="KW-1185">Reference proteome</keyword>
<dbReference type="RefSeq" id="WP_001292590.1">
    <property type="nucleotide sequence ID" value="NC_004431.1"/>
</dbReference>
<dbReference type="HOGENOM" id="CLU_207067_0_0_6"/>
<evidence type="ECO:0000313" key="1">
    <source>
        <dbReference type="EMBL" id="AAN79417.1"/>
    </source>
</evidence>
<dbReference type="STRING" id="199310.c0944"/>
<gene>
    <name evidence="1" type="ordered locus">c0944</name>
</gene>
<dbReference type="EMBL" id="AE014075">
    <property type="protein sequence ID" value="AAN79417.1"/>
    <property type="molecule type" value="Genomic_DNA"/>
</dbReference>
<organism evidence="1 2">
    <name type="scientific">Escherichia coli O6:H1 (strain CFT073 / ATCC 700928 / UPEC)</name>
    <dbReference type="NCBI Taxonomy" id="199310"/>
    <lineage>
        <taxon>Bacteria</taxon>
        <taxon>Pseudomonadati</taxon>
        <taxon>Pseudomonadota</taxon>
        <taxon>Gammaproteobacteria</taxon>
        <taxon>Enterobacterales</taxon>
        <taxon>Enterobacteriaceae</taxon>
        <taxon>Escherichia</taxon>
    </lineage>
</organism>
<dbReference type="Proteomes" id="UP000001410">
    <property type="component" value="Chromosome"/>
</dbReference>
<dbReference type="KEGG" id="ecc:c0944"/>
<sequence length="66" mass="7386">MSELLRKVLSAPGKIMQDVIRQDVQQSDNSKIITDANGAATLNMNNKQVRESMRARMEELAAKRQG</sequence>
<reference evidence="1 2" key="1">
    <citation type="journal article" date="2002" name="Proc. Natl. Acad. Sci. U.S.A.">
        <title>Extensive mosaic structure revealed by the complete genome sequence of uropathogenic Escherichia coli.</title>
        <authorList>
            <person name="Welch R.A."/>
            <person name="Burland V."/>
            <person name="Plunkett G.III."/>
            <person name="Redford P."/>
            <person name="Roesch P."/>
            <person name="Rasko D."/>
            <person name="Buckles E.L."/>
            <person name="Liou S.R."/>
            <person name="Boutin A."/>
            <person name="Hackett J."/>
            <person name="Stroud D."/>
            <person name="Mayhew G.F."/>
            <person name="Rose D.J."/>
            <person name="Zhou S."/>
            <person name="Schwartz D.C."/>
            <person name="Perna N.T."/>
            <person name="Mobley H.L."/>
            <person name="Donnenberg M.S."/>
            <person name="Blattner F.R."/>
        </authorList>
    </citation>
    <scope>NUCLEOTIDE SEQUENCE [LARGE SCALE GENOMIC DNA]</scope>
    <source>
        <strain evidence="2">CFT073 / ATCC 700928 / UPEC</strain>
    </source>
</reference>